<comment type="caution">
    <text evidence="2">The sequence shown here is derived from an EMBL/GenBank/DDBJ whole genome shotgun (WGS) entry which is preliminary data.</text>
</comment>
<feature type="region of interest" description="Disordered" evidence="1">
    <location>
        <begin position="129"/>
        <end position="202"/>
    </location>
</feature>
<evidence type="ECO:0000313" key="3">
    <source>
        <dbReference type="Proteomes" id="UP001214576"/>
    </source>
</evidence>
<sequence>MTPSYECGPEPGILSSRASANPIVRSTQWCQRGRSRAEDWMEAPNGLVRILLRALSVCQTTAPDLYTSPQPLHLRDFSPTHSTALLRPMKDEGQEPKATTGQQWEDGIQTVAQDRVREPSSIFQTAAWKKQVGEEELRPSEATASLLTKEEVAGRLLKPLTQKKGEPPEDQQPSSPAPHRRQELYNHPTQSRQSTQRVQNPA</sequence>
<proteinExistence type="predicted"/>
<keyword evidence="3" id="KW-1185">Reference proteome</keyword>
<name>A0AAD4YGX8_OVIAM</name>
<dbReference type="EMBL" id="JAKZEL010000002">
    <property type="protein sequence ID" value="KAI4547528.1"/>
    <property type="molecule type" value="Genomic_DNA"/>
</dbReference>
<feature type="compositionally biased region" description="Polar residues" evidence="1">
    <location>
        <begin position="187"/>
        <end position="202"/>
    </location>
</feature>
<dbReference type="Proteomes" id="UP001214576">
    <property type="component" value="Unassembled WGS sequence"/>
</dbReference>
<organism evidence="2 3">
    <name type="scientific">Ovis ammon polii</name>
    <dbReference type="NCBI Taxonomy" id="230172"/>
    <lineage>
        <taxon>Eukaryota</taxon>
        <taxon>Metazoa</taxon>
        <taxon>Chordata</taxon>
        <taxon>Craniata</taxon>
        <taxon>Vertebrata</taxon>
        <taxon>Euteleostomi</taxon>
        <taxon>Mammalia</taxon>
        <taxon>Eutheria</taxon>
        <taxon>Laurasiatheria</taxon>
        <taxon>Artiodactyla</taxon>
        <taxon>Ruminantia</taxon>
        <taxon>Pecora</taxon>
        <taxon>Bovidae</taxon>
        <taxon>Caprinae</taxon>
        <taxon>Ovis</taxon>
    </lineage>
</organism>
<reference evidence="2" key="1">
    <citation type="submission" date="2022-03" db="EMBL/GenBank/DDBJ databases">
        <title>Genomic analyses of argali, domestic sheep and their hybrids provide insights into chromosomal evolution, heterosis and genetic basis of agronomic traits.</title>
        <authorList>
            <person name="Li M."/>
        </authorList>
    </citation>
    <scope>NUCLEOTIDE SEQUENCE</scope>
    <source>
        <strain evidence="2">CAU-MHL-2022a</strain>
        <tissue evidence="2">Skin</tissue>
    </source>
</reference>
<gene>
    <name evidence="2" type="ORF">MG293_004083</name>
</gene>
<evidence type="ECO:0000256" key="1">
    <source>
        <dbReference type="SAM" id="MobiDB-lite"/>
    </source>
</evidence>
<protein>
    <submittedName>
        <fullName evidence="2">Uncharacterized protein</fullName>
    </submittedName>
</protein>
<evidence type="ECO:0000313" key="2">
    <source>
        <dbReference type="EMBL" id="KAI4547528.1"/>
    </source>
</evidence>
<accession>A0AAD4YGX8</accession>
<dbReference type="AlphaFoldDB" id="A0AAD4YGX8"/>